<comment type="caution">
    <text evidence="1">The sequence shown here is derived from an EMBL/GenBank/DDBJ whole genome shotgun (WGS) entry which is preliminary data.</text>
</comment>
<evidence type="ECO:0000313" key="2">
    <source>
        <dbReference type="Proteomes" id="UP001145087"/>
    </source>
</evidence>
<keyword evidence="2" id="KW-1185">Reference proteome</keyword>
<protein>
    <submittedName>
        <fullName evidence="1">Uncharacterized protein</fullName>
    </submittedName>
</protein>
<dbReference type="AlphaFoldDB" id="A0A9X3FB07"/>
<dbReference type="RefSeq" id="WP_343334260.1">
    <property type="nucleotide sequence ID" value="NZ_JAPOHD010000029.1"/>
</dbReference>
<proteinExistence type="predicted"/>
<gene>
    <name evidence="1" type="ORF">OU798_16375</name>
</gene>
<dbReference type="EMBL" id="JAPOHD010000029">
    <property type="protein sequence ID" value="MCY1721931.1"/>
    <property type="molecule type" value="Genomic_DNA"/>
</dbReference>
<dbReference type="Proteomes" id="UP001145087">
    <property type="component" value="Unassembled WGS sequence"/>
</dbReference>
<accession>A0A9X3FB07</accession>
<organism evidence="1 2">
    <name type="scientific">Draconibacterium aestuarii</name>
    <dbReference type="NCBI Taxonomy" id="2998507"/>
    <lineage>
        <taxon>Bacteria</taxon>
        <taxon>Pseudomonadati</taxon>
        <taxon>Bacteroidota</taxon>
        <taxon>Bacteroidia</taxon>
        <taxon>Marinilabiliales</taxon>
        <taxon>Prolixibacteraceae</taxon>
        <taxon>Draconibacterium</taxon>
    </lineage>
</organism>
<name>A0A9X3FB07_9BACT</name>
<sequence length="187" mass="21521">MKYTWTKENFESKKFDKILVLVIGNNQEARSIFENTIVKALAEENIHAENSLKLFPPIISIDKLSENAIESKIRVAGYDAVLVSSLVDVKSQEVFEYSGYYHPYNYRFPRHIYYGYGYVYRPGYYRQEKSYVVESRLFDATEASAEDAIIWSGQSELVDPRSFDSGAKEHAFSMVKTLLKSGVLQKP</sequence>
<reference evidence="1" key="1">
    <citation type="submission" date="2022-11" db="EMBL/GenBank/DDBJ databases">
        <title>Marilongibacter aestuarii gen. nov., sp. nov., isolated from tidal flat sediment.</title>
        <authorList>
            <person name="Jiayan W."/>
        </authorList>
    </citation>
    <scope>NUCLEOTIDE SEQUENCE</scope>
    <source>
        <strain evidence="1">Z1-6</strain>
    </source>
</reference>
<evidence type="ECO:0000313" key="1">
    <source>
        <dbReference type="EMBL" id="MCY1721931.1"/>
    </source>
</evidence>